<organism evidence="2 3">
    <name type="scientific">Ligilactobacillus salivarius</name>
    <dbReference type="NCBI Taxonomy" id="1624"/>
    <lineage>
        <taxon>Bacteria</taxon>
        <taxon>Bacillati</taxon>
        <taxon>Bacillota</taxon>
        <taxon>Bacilli</taxon>
        <taxon>Lactobacillales</taxon>
        <taxon>Lactobacillaceae</taxon>
        <taxon>Ligilactobacillus</taxon>
    </lineage>
</organism>
<dbReference type="AlphaFoldDB" id="A0AAX3X7I3"/>
<keyword evidence="1" id="KW-0812">Transmembrane</keyword>
<dbReference type="Proteomes" id="UP001231316">
    <property type="component" value="Plasmid unnamed1"/>
</dbReference>
<name>A0AAX3X7I3_9LACO</name>
<protein>
    <submittedName>
        <fullName evidence="2">Uncharacterized protein</fullName>
    </submittedName>
</protein>
<reference evidence="2" key="1">
    <citation type="submission" date="2023-04" db="EMBL/GenBank/DDBJ databases">
        <title>Four porcine-derived lactic acid bacteria strains analyses and their evaluation as potential probiotics based on genomics.</title>
        <authorList>
            <person name="Niu D."/>
        </authorList>
    </citation>
    <scope>NUCLEOTIDE SEQUENCE</scope>
    <source>
        <strain evidence="2">ZSA5</strain>
        <plasmid evidence="2">unnamed1</plasmid>
    </source>
</reference>
<dbReference type="RefSeq" id="WP_284650643.1">
    <property type="nucleotide sequence ID" value="NZ_CP123972.1"/>
</dbReference>
<keyword evidence="2" id="KW-0614">Plasmid</keyword>
<dbReference type="EMBL" id="CP123972">
    <property type="protein sequence ID" value="WII29621.1"/>
    <property type="molecule type" value="Genomic_DNA"/>
</dbReference>
<accession>A0AAX3X7I3</accession>
<feature type="transmembrane region" description="Helical" evidence="1">
    <location>
        <begin position="42"/>
        <end position="61"/>
    </location>
</feature>
<keyword evidence="1" id="KW-0472">Membrane</keyword>
<geneLocation type="plasmid" evidence="2 3">
    <name>unnamed1</name>
</geneLocation>
<evidence type="ECO:0000313" key="3">
    <source>
        <dbReference type="Proteomes" id="UP001231316"/>
    </source>
</evidence>
<sequence length="70" mass="7905">MEALGSTARLNDLKLRIQSTIPNVPHEKESAYKATEAHLMNSWEILLAFIIVEAVFAYVAMTKISKDTRQ</sequence>
<gene>
    <name evidence="2" type="ORF">QFE45_09615</name>
</gene>
<proteinExistence type="predicted"/>
<evidence type="ECO:0000313" key="2">
    <source>
        <dbReference type="EMBL" id="WII29621.1"/>
    </source>
</evidence>
<evidence type="ECO:0000256" key="1">
    <source>
        <dbReference type="SAM" id="Phobius"/>
    </source>
</evidence>
<keyword evidence="1" id="KW-1133">Transmembrane helix</keyword>